<evidence type="ECO:0000313" key="2">
    <source>
        <dbReference type="Proteomes" id="UP001212997"/>
    </source>
</evidence>
<evidence type="ECO:0000313" key="1">
    <source>
        <dbReference type="EMBL" id="KAJ3482062.1"/>
    </source>
</evidence>
<gene>
    <name evidence="1" type="ORF">NLI96_g7225</name>
</gene>
<dbReference type="AlphaFoldDB" id="A0AAD5UZE1"/>
<comment type="caution">
    <text evidence="1">The sequence shown here is derived from an EMBL/GenBank/DDBJ whole genome shotgun (WGS) entry which is preliminary data.</text>
</comment>
<protein>
    <submittedName>
        <fullName evidence="1">Uncharacterized protein</fullName>
    </submittedName>
</protein>
<keyword evidence="2" id="KW-1185">Reference proteome</keyword>
<name>A0AAD5UZE1_9APHY</name>
<proteinExistence type="predicted"/>
<accession>A0AAD5UZE1</accession>
<organism evidence="1 2">
    <name type="scientific">Meripilus lineatus</name>
    <dbReference type="NCBI Taxonomy" id="2056292"/>
    <lineage>
        <taxon>Eukaryota</taxon>
        <taxon>Fungi</taxon>
        <taxon>Dikarya</taxon>
        <taxon>Basidiomycota</taxon>
        <taxon>Agaricomycotina</taxon>
        <taxon>Agaricomycetes</taxon>
        <taxon>Polyporales</taxon>
        <taxon>Meripilaceae</taxon>
        <taxon>Meripilus</taxon>
    </lineage>
</organism>
<dbReference type="EMBL" id="JANAWD010000290">
    <property type="protein sequence ID" value="KAJ3482062.1"/>
    <property type="molecule type" value="Genomic_DNA"/>
</dbReference>
<dbReference type="Proteomes" id="UP001212997">
    <property type="component" value="Unassembled WGS sequence"/>
</dbReference>
<reference evidence="1" key="1">
    <citation type="submission" date="2022-07" db="EMBL/GenBank/DDBJ databases">
        <title>Genome Sequence of Physisporinus lineatus.</title>
        <authorList>
            <person name="Buettner E."/>
        </authorList>
    </citation>
    <scope>NUCLEOTIDE SEQUENCE</scope>
    <source>
        <strain evidence="1">VT162</strain>
    </source>
</reference>
<sequence>MQQTITYTTARPVVSSPLASNASARPIPKRNISYAPAFPTSRPLRPFASIANATIPSLPLRSSKAASGKKPIKIIEPPKGFRGEFVLNLTQAELRRED</sequence>